<feature type="binding site" description="axial binding residue" evidence="13">
    <location>
        <position position="447"/>
    </location>
    <ligand>
        <name>heme</name>
        <dbReference type="ChEBI" id="CHEBI:30413"/>
    </ligand>
    <ligandPart>
        <name>Fe</name>
        <dbReference type="ChEBI" id="CHEBI:18248"/>
    </ligandPart>
</feature>
<dbReference type="PRINTS" id="PR00463">
    <property type="entry name" value="EP450I"/>
</dbReference>
<proteinExistence type="inferred from homology"/>
<dbReference type="FunFam" id="1.10.630.10:FF:000042">
    <property type="entry name" value="Cytochrome P450"/>
    <property type="match status" value="1"/>
</dbReference>
<evidence type="ECO:0000256" key="6">
    <source>
        <dbReference type="ARBA" id="ARBA00022723"/>
    </source>
</evidence>
<evidence type="ECO:0000256" key="15">
    <source>
        <dbReference type="SAM" id="Phobius"/>
    </source>
</evidence>
<evidence type="ECO:0000256" key="9">
    <source>
        <dbReference type="ARBA" id="ARBA00023002"/>
    </source>
</evidence>
<dbReference type="GO" id="GO:0005789">
    <property type="term" value="C:endoplasmic reticulum membrane"/>
    <property type="evidence" value="ECO:0007669"/>
    <property type="project" value="UniProtKB-SubCell"/>
</dbReference>
<keyword evidence="11 14" id="KW-0503">Monooxygenase</keyword>
<dbReference type="AlphaFoldDB" id="A0AA39F167"/>
<name>A0AA39F167_9HYME</name>
<dbReference type="GO" id="GO:0005506">
    <property type="term" value="F:iron ion binding"/>
    <property type="evidence" value="ECO:0007669"/>
    <property type="project" value="InterPro"/>
</dbReference>
<comment type="caution">
    <text evidence="16">The sequence shown here is derived from an EMBL/GenBank/DDBJ whole genome shotgun (WGS) entry which is preliminary data.</text>
</comment>
<keyword evidence="15" id="KW-0812">Transmembrane</keyword>
<evidence type="ECO:0000313" key="17">
    <source>
        <dbReference type="Proteomes" id="UP001168990"/>
    </source>
</evidence>
<organism evidence="16 17">
    <name type="scientific">Microctonus aethiopoides</name>
    <dbReference type="NCBI Taxonomy" id="144406"/>
    <lineage>
        <taxon>Eukaryota</taxon>
        <taxon>Metazoa</taxon>
        <taxon>Ecdysozoa</taxon>
        <taxon>Arthropoda</taxon>
        <taxon>Hexapoda</taxon>
        <taxon>Insecta</taxon>
        <taxon>Pterygota</taxon>
        <taxon>Neoptera</taxon>
        <taxon>Endopterygota</taxon>
        <taxon>Hymenoptera</taxon>
        <taxon>Apocrita</taxon>
        <taxon>Ichneumonoidea</taxon>
        <taxon>Braconidae</taxon>
        <taxon>Euphorinae</taxon>
        <taxon>Microctonus</taxon>
    </lineage>
</organism>
<dbReference type="GO" id="GO:0004497">
    <property type="term" value="F:monooxygenase activity"/>
    <property type="evidence" value="ECO:0007669"/>
    <property type="project" value="UniProtKB-KW"/>
</dbReference>
<dbReference type="InterPro" id="IPR001128">
    <property type="entry name" value="Cyt_P450"/>
</dbReference>
<evidence type="ECO:0000256" key="2">
    <source>
        <dbReference type="ARBA" id="ARBA00004174"/>
    </source>
</evidence>
<dbReference type="InterPro" id="IPR050476">
    <property type="entry name" value="Insect_CytP450_Detox"/>
</dbReference>
<evidence type="ECO:0000313" key="16">
    <source>
        <dbReference type="EMBL" id="KAK0159073.1"/>
    </source>
</evidence>
<comment type="similarity">
    <text evidence="4 14">Belongs to the cytochrome P450 family.</text>
</comment>
<dbReference type="InterPro" id="IPR036396">
    <property type="entry name" value="Cyt_P450_sf"/>
</dbReference>
<evidence type="ECO:0000256" key="3">
    <source>
        <dbReference type="ARBA" id="ARBA00004406"/>
    </source>
</evidence>
<evidence type="ECO:0000256" key="12">
    <source>
        <dbReference type="ARBA" id="ARBA00023136"/>
    </source>
</evidence>
<feature type="transmembrane region" description="Helical" evidence="15">
    <location>
        <begin position="7"/>
        <end position="26"/>
    </location>
</feature>
<keyword evidence="17" id="KW-1185">Reference proteome</keyword>
<evidence type="ECO:0000256" key="5">
    <source>
        <dbReference type="ARBA" id="ARBA00022617"/>
    </source>
</evidence>
<comment type="cofactor">
    <cofactor evidence="1 13">
        <name>heme</name>
        <dbReference type="ChEBI" id="CHEBI:30413"/>
    </cofactor>
</comment>
<dbReference type="PRINTS" id="PR00385">
    <property type="entry name" value="P450"/>
</dbReference>
<keyword evidence="9 14" id="KW-0560">Oxidoreductase</keyword>
<keyword evidence="7" id="KW-0256">Endoplasmic reticulum</keyword>
<dbReference type="Gene3D" id="1.10.630.10">
    <property type="entry name" value="Cytochrome P450"/>
    <property type="match status" value="1"/>
</dbReference>
<reference evidence="16" key="1">
    <citation type="journal article" date="2023" name="bioRxiv">
        <title>Scaffold-level genome assemblies of two parasitoid biocontrol wasps reveal the parthenogenesis mechanism and an associated novel virus.</title>
        <authorList>
            <person name="Inwood S."/>
            <person name="Skelly J."/>
            <person name="Guhlin J."/>
            <person name="Harrop T."/>
            <person name="Goldson S."/>
            <person name="Dearden P."/>
        </authorList>
    </citation>
    <scope>NUCLEOTIDE SEQUENCE</scope>
    <source>
        <strain evidence="16">Irish</strain>
        <tissue evidence="16">Whole body</tissue>
    </source>
</reference>
<dbReference type="Pfam" id="PF00067">
    <property type="entry name" value="p450"/>
    <property type="match status" value="1"/>
</dbReference>
<dbReference type="EMBL" id="JAQQBS010001424">
    <property type="protein sequence ID" value="KAK0159073.1"/>
    <property type="molecule type" value="Genomic_DNA"/>
</dbReference>
<reference evidence="16" key="2">
    <citation type="submission" date="2023-03" db="EMBL/GenBank/DDBJ databases">
        <authorList>
            <person name="Inwood S.N."/>
            <person name="Skelly J.G."/>
            <person name="Guhlin J."/>
            <person name="Harrop T.W.R."/>
            <person name="Goldson S.G."/>
            <person name="Dearden P.K."/>
        </authorList>
    </citation>
    <scope>NUCLEOTIDE SEQUENCE</scope>
    <source>
        <strain evidence="16">Irish</strain>
        <tissue evidence="16">Whole body</tissue>
    </source>
</reference>
<evidence type="ECO:0000256" key="13">
    <source>
        <dbReference type="PIRSR" id="PIRSR602401-1"/>
    </source>
</evidence>
<dbReference type="PANTHER" id="PTHR24292">
    <property type="entry name" value="CYTOCHROME P450"/>
    <property type="match status" value="1"/>
</dbReference>
<dbReference type="SUPFAM" id="SSF48264">
    <property type="entry name" value="Cytochrome P450"/>
    <property type="match status" value="1"/>
</dbReference>
<evidence type="ECO:0000256" key="1">
    <source>
        <dbReference type="ARBA" id="ARBA00001971"/>
    </source>
</evidence>
<keyword evidence="5 13" id="KW-0349">Heme</keyword>
<evidence type="ECO:0000256" key="7">
    <source>
        <dbReference type="ARBA" id="ARBA00022824"/>
    </source>
</evidence>
<dbReference type="InterPro" id="IPR002401">
    <property type="entry name" value="Cyt_P450_E_grp-I"/>
</dbReference>
<evidence type="ECO:0000256" key="4">
    <source>
        <dbReference type="ARBA" id="ARBA00010617"/>
    </source>
</evidence>
<accession>A0AA39F167</accession>
<dbReference type="InterPro" id="IPR017972">
    <property type="entry name" value="Cyt_P450_CS"/>
</dbReference>
<dbReference type="Proteomes" id="UP001168990">
    <property type="component" value="Unassembled WGS sequence"/>
</dbReference>
<keyword evidence="8" id="KW-0492">Microsome</keyword>
<dbReference type="GO" id="GO:0016705">
    <property type="term" value="F:oxidoreductase activity, acting on paired donors, with incorporation or reduction of molecular oxygen"/>
    <property type="evidence" value="ECO:0007669"/>
    <property type="project" value="InterPro"/>
</dbReference>
<gene>
    <name evidence="16" type="ORF">PV328_010000</name>
</gene>
<dbReference type="PROSITE" id="PS00086">
    <property type="entry name" value="CYTOCHROME_P450"/>
    <property type="match status" value="1"/>
</dbReference>
<evidence type="ECO:0000256" key="10">
    <source>
        <dbReference type="ARBA" id="ARBA00023004"/>
    </source>
</evidence>
<sequence>MEIFIMLSTILIGILLLFIYHQMTYWSNKGVPHIKIIPIIGNRFVTLIFGGPSMPEFSKQIYNQFPDAKYIGLMMFNSPVILLKDLELIKDVCVKNFDFCPDHQSFIDERMDPILGKNVFSLRGERWREIRSALSPSFTTSKMKFLFQLILKVSDDFINYFDNHSDITNMIDVKDAFTRYTNDVIATSAFGISVDSMQNRENEFYLRGKDATNLTGTRRILKFMAGIIFPRLMRLAGQTYLSKDTNKFFVDLIHKTVKMRDEKGIVRPDMIHLLMQARDSAGFEMTIDDIVAQAFIFFLAGFDTSSTLMSFVCHQLAYHPDVQSRLRQEIDSLTSDNENNESFSYDIITKMKYMDMVINETLRLYPPVVILDRVCVKSFDLPSPTPNTNGITVSPGSKIWIAAYAMHRDPKYFSNPDEFIPDRFNDENKDNILPYSFVPFGIGPRKCIGERFGMMETKLLLARILQKFIIKPTEKSTKDIIIDRSSLNLVPKGGIWLQFAKRN</sequence>
<keyword evidence="10 13" id="KW-0408">Iron</keyword>
<evidence type="ECO:0008006" key="18">
    <source>
        <dbReference type="Google" id="ProtNLM"/>
    </source>
</evidence>
<protein>
    <recommendedName>
        <fullName evidence="18">Cytochrome P450</fullName>
    </recommendedName>
</protein>
<dbReference type="PANTHER" id="PTHR24292:SF54">
    <property type="entry name" value="CYP9F3-RELATED"/>
    <property type="match status" value="1"/>
</dbReference>
<dbReference type="GO" id="GO:0020037">
    <property type="term" value="F:heme binding"/>
    <property type="evidence" value="ECO:0007669"/>
    <property type="project" value="InterPro"/>
</dbReference>
<keyword evidence="12 15" id="KW-0472">Membrane</keyword>
<dbReference type="CDD" id="cd11056">
    <property type="entry name" value="CYP6-like"/>
    <property type="match status" value="1"/>
</dbReference>
<evidence type="ECO:0000256" key="8">
    <source>
        <dbReference type="ARBA" id="ARBA00022848"/>
    </source>
</evidence>
<keyword evidence="15" id="KW-1133">Transmembrane helix</keyword>
<comment type="subcellular location">
    <subcellularLocation>
        <location evidence="3">Endoplasmic reticulum membrane</location>
        <topology evidence="3">Peripheral membrane protein</topology>
    </subcellularLocation>
    <subcellularLocation>
        <location evidence="2">Microsome membrane</location>
        <topology evidence="2">Peripheral membrane protein</topology>
    </subcellularLocation>
</comment>
<evidence type="ECO:0000256" key="14">
    <source>
        <dbReference type="RuleBase" id="RU000461"/>
    </source>
</evidence>
<keyword evidence="6 13" id="KW-0479">Metal-binding</keyword>
<evidence type="ECO:0000256" key="11">
    <source>
        <dbReference type="ARBA" id="ARBA00023033"/>
    </source>
</evidence>